<proteinExistence type="predicted"/>
<organism evidence="1 2">
    <name type="scientific">Panagrolaimus superbus</name>
    <dbReference type="NCBI Taxonomy" id="310955"/>
    <lineage>
        <taxon>Eukaryota</taxon>
        <taxon>Metazoa</taxon>
        <taxon>Ecdysozoa</taxon>
        <taxon>Nematoda</taxon>
        <taxon>Chromadorea</taxon>
        <taxon>Rhabditida</taxon>
        <taxon>Tylenchina</taxon>
        <taxon>Panagrolaimomorpha</taxon>
        <taxon>Panagrolaimoidea</taxon>
        <taxon>Panagrolaimidae</taxon>
        <taxon>Panagrolaimus</taxon>
    </lineage>
</organism>
<dbReference type="Proteomes" id="UP000887577">
    <property type="component" value="Unplaced"/>
</dbReference>
<name>A0A914Y3B0_9BILA</name>
<evidence type="ECO:0000313" key="2">
    <source>
        <dbReference type="WBParaSite" id="PSU_v2.g13718.t1"/>
    </source>
</evidence>
<evidence type="ECO:0000313" key="1">
    <source>
        <dbReference type="Proteomes" id="UP000887577"/>
    </source>
</evidence>
<reference evidence="2" key="1">
    <citation type="submission" date="2022-11" db="UniProtKB">
        <authorList>
            <consortium name="WormBaseParasite"/>
        </authorList>
    </citation>
    <scope>IDENTIFICATION</scope>
</reference>
<protein>
    <submittedName>
        <fullName evidence="2">Uncharacterized protein</fullName>
    </submittedName>
</protein>
<dbReference type="WBParaSite" id="PSU_v2.g13718.t1">
    <property type="protein sequence ID" value="PSU_v2.g13718.t1"/>
    <property type="gene ID" value="PSU_v2.g13718"/>
</dbReference>
<keyword evidence="1" id="KW-1185">Reference proteome</keyword>
<dbReference type="AlphaFoldDB" id="A0A914Y3B0"/>
<accession>A0A914Y3B0</accession>
<sequence length="72" mass="7776">MNALSNVIFAGRFIDDNAAKVDFVDTLSLLTTNGLIAAALVQSYKQFSGRAIECLTPDVMPFIGSEEVCFKS</sequence>